<dbReference type="InterPro" id="IPR009288">
    <property type="entry name" value="AIG2-like_dom"/>
</dbReference>
<dbReference type="SUPFAM" id="SSF110857">
    <property type="entry name" value="Gamma-glutamyl cyclotransferase-like"/>
    <property type="match status" value="2"/>
</dbReference>
<reference evidence="5 6" key="1">
    <citation type="submission" date="2019-03" db="EMBL/GenBank/DDBJ databases">
        <authorList>
            <person name="He R.-H."/>
        </authorList>
    </citation>
    <scope>NUCLEOTIDE SEQUENCE [LARGE SCALE GENOMIC DNA]</scope>
    <source>
        <strain evidence="6">SH 714</strain>
    </source>
</reference>
<organism evidence="5 6">
    <name type="scientific">Filobacillus milosensis</name>
    <dbReference type="NCBI Taxonomy" id="94137"/>
    <lineage>
        <taxon>Bacteria</taxon>
        <taxon>Bacillati</taxon>
        <taxon>Bacillota</taxon>
        <taxon>Bacilli</taxon>
        <taxon>Bacillales</taxon>
        <taxon>Bacillaceae</taxon>
        <taxon>Filobacillus</taxon>
    </lineage>
</organism>
<comment type="caution">
    <text evidence="5">The sequence shown here is derived from an EMBL/GenBank/DDBJ whole genome shotgun (WGS) entry which is preliminary data.</text>
</comment>
<gene>
    <name evidence="5" type="ORF">E3U55_14555</name>
</gene>
<evidence type="ECO:0000313" key="5">
    <source>
        <dbReference type="EMBL" id="TFB14131.1"/>
    </source>
</evidence>
<protein>
    <recommendedName>
        <fullName evidence="3">Gamma-glutamylcyclotransferase family protein</fullName>
    </recommendedName>
</protein>
<comment type="similarity">
    <text evidence="1 3">Belongs to the gamma-glutamylcyclotransferase family.</text>
</comment>
<name>A0A4Y8IGH1_9BACI</name>
<dbReference type="GO" id="GO:0005829">
    <property type="term" value="C:cytosol"/>
    <property type="evidence" value="ECO:0007669"/>
    <property type="project" value="TreeGrafter"/>
</dbReference>
<dbReference type="PANTHER" id="PTHR12510:SF4">
    <property type="entry name" value="GAMMA-GLUTAMYLAMINECYCLOTRANSFERASE"/>
    <property type="match status" value="1"/>
</dbReference>
<dbReference type="GO" id="GO:0061929">
    <property type="term" value="F:gamma-glutamylaminecyclotransferase activity"/>
    <property type="evidence" value="ECO:0007669"/>
    <property type="project" value="InterPro"/>
</dbReference>
<evidence type="ECO:0000256" key="1">
    <source>
        <dbReference type="ARBA" id="ARBA00008861"/>
    </source>
</evidence>
<dbReference type="EMBL" id="SOPW01000019">
    <property type="protein sequence ID" value="TFB14131.1"/>
    <property type="molecule type" value="Genomic_DNA"/>
</dbReference>
<sequence>MDKYLVFVYGTLRKNERNHHLLKDAMLIAEHGWIDGRLIDTGKDFPALVMDSDEKVYGECYEVDFSTLAKIDELEGYVGDPKLNHYDRVEVQVQTDCGEYKAYTYFYPEAASNPVIPFGDWRLKKLLEHENLLYFAYGSCMDHERIELAGMLDQFEAAGLGILPDHELRFTISVEDGGRADIVECHGHQVEGVVYKISEQALNYLYQREGAHTGMYRPAVVDVEMDGETVPMLTFIVIAKMVEAAPPDHYINEILRGGSVFLTKKYLTSLDERVKRLRAEE</sequence>
<keyword evidence="5" id="KW-0808">Transferase</keyword>
<feature type="domain" description="Gamma-glutamylcyclotransferase AIG2-like" evidence="4">
    <location>
        <begin position="6"/>
        <end position="122"/>
    </location>
</feature>
<dbReference type="InterPro" id="IPR013024">
    <property type="entry name" value="GGCT-like"/>
</dbReference>
<dbReference type="Pfam" id="PF06094">
    <property type="entry name" value="GGACT"/>
    <property type="match status" value="2"/>
</dbReference>
<dbReference type="CDD" id="cd06661">
    <property type="entry name" value="GGCT_like"/>
    <property type="match status" value="2"/>
</dbReference>
<accession>A0A4Y8IGH1</accession>
<dbReference type="Gene3D" id="3.10.490.10">
    <property type="entry name" value="Gamma-glutamyl cyclotransferase-like"/>
    <property type="match status" value="2"/>
</dbReference>
<proteinExistence type="inferred from homology"/>
<dbReference type="RefSeq" id="WP_134341206.1">
    <property type="nucleotide sequence ID" value="NZ_SOPW01000019.1"/>
</dbReference>
<evidence type="ECO:0000256" key="3">
    <source>
        <dbReference type="RuleBase" id="RU367036"/>
    </source>
</evidence>
<dbReference type="OrthoDB" id="8538589at2"/>
<evidence type="ECO:0000256" key="2">
    <source>
        <dbReference type="PIRSR" id="PIRSR639126-1"/>
    </source>
</evidence>
<evidence type="ECO:0000313" key="6">
    <source>
        <dbReference type="Proteomes" id="UP000297975"/>
    </source>
</evidence>
<dbReference type="InterPro" id="IPR039126">
    <property type="entry name" value="GGACT"/>
</dbReference>
<feature type="domain" description="Gamma-glutamylcyclotransferase AIG2-like" evidence="4">
    <location>
        <begin position="134"/>
        <end position="237"/>
    </location>
</feature>
<dbReference type="PANTHER" id="PTHR12510">
    <property type="entry name" value="TROPONIN C-AKIN-1 PROTEIN"/>
    <property type="match status" value="1"/>
</dbReference>
<dbReference type="AlphaFoldDB" id="A0A4Y8IGH1"/>
<dbReference type="Proteomes" id="UP000297975">
    <property type="component" value="Unassembled WGS sequence"/>
</dbReference>
<feature type="active site" description="Proton acceptor" evidence="2">
    <location>
        <position position="75"/>
    </location>
</feature>
<dbReference type="GO" id="GO:0016740">
    <property type="term" value="F:transferase activity"/>
    <property type="evidence" value="ECO:0007669"/>
    <property type="project" value="UniProtKB-KW"/>
</dbReference>
<evidence type="ECO:0000259" key="4">
    <source>
        <dbReference type="Pfam" id="PF06094"/>
    </source>
</evidence>
<keyword evidence="6" id="KW-1185">Reference proteome</keyword>
<dbReference type="InterPro" id="IPR036568">
    <property type="entry name" value="GGCT-like_sf"/>
</dbReference>